<protein>
    <submittedName>
        <fullName evidence="1">Uncharacterized protein</fullName>
    </submittedName>
</protein>
<proteinExistence type="predicted"/>
<gene>
    <name evidence="1" type="ORF">MLD38_030824</name>
</gene>
<dbReference type="EMBL" id="CM042888">
    <property type="protein sequence ID" value="KAI4325421.1"/>
    <property type="molecule type" value="Genomic_DNA"/>
</dbReference>
<evidence type="ECO:0000313" key="1">
    <source>
        <dbReference type="EMBL" id="KAI4325421.1"/>
    </source>
</evidence>
<comment type="caution">
    <text evidence="1">The sequence shown here is derived from an EMBL/GenBank/DDBJ whole genome shotgun (WGS) entry which is preliminary data.</text>
</comment>
<name>A0ACB9MP16_9MYRT</name>
<dbReference type="Proteomes" id="UP001057402">
    <property type="component" value="Chromosome 9"/>
</dbReference>
<sequence>MQIAGTSVYQRGKVPNFMLLDVPGNSGLVTGVYTGEDLKTFKEWTSRRTRKERMLTAKARLNVGLRNFAPQNRTYISWHASGVVCQTRDELYRALAGPKISIHGYDEYYKRLIPAKVDLPKAEGHGGLCGSILPHLI</sequence>
<keyword evidence="2" id="KW-1185">Reference proteome</keyword>
<evidence type="ECO:0000313" key="2">
    <source>
        <dbReference type="Proteomes" id="UP001057402"/>
    </source>
</evidence>
<reference evidence="2" key="1">
    <citation type="journal article" date="2023" name="Front. Plant Sci.">
        <title>Chromosomal-level genome assembly of Melastoma candidum provides insights into trichome evolution.</title>
        <authorList>
            <person name="Zhong Y."/>
            <person name="Wu W."/>
            <person name="Sun C."/>
            <person name="Zou P."/>
            <person name="Liu Y."/>
            <person name="Dai S."/>
            <person name="Zhou R."/>
        </authorList>
    </citation>
    <scope>NUCLEOTIDE SEQUENCE [LARGE SCALE GENOMIC DNA]</scope>
</reference>
<accession>A0ACB9MP16</accession>
<organism evidence="1 2">
    <name type="scientific">Melastoma candidum</name>
    <dbReference type="NCBI Taxonomy" id="119954"/>
    <lineage>
        <taxon>Eukaryota</taxon>
        <taxon>Viridiplantae</taxon>
        <taxon>Streptophyta</taxon>
        <taxon>Embryophyta</taxon>
        <taxon>Tracheophyta</taxon>
        <taxon>Spermatophyta</taxon>
        <taxon>Magnoliopsida</taxon>
        <taxon>eudicotyledons</taxon>
        <taxon>Gunneridae</taxon>
        <taxon>Pentapetalae</taxon>
        <taxon>rosids</taxon>
        <taxon>malvids</taxon>
        <taxon>Myrtales</taxon>
        <taxon>Melastomataceae</taxon>
        <taxon>Melastomatoideae</taxon>
        <taxon>Melastomateae</taxon>
        <taxon>Melastoma</taxon>
    </lineage>
</organism>